<dbReference type="InterPro" id="IPR026891">
    <property type="entry name" value="Fn3-like"/>
</dbReference>
<dbReference type="InterPro" id="IPR002772">
    <property type="entry name" value="Glyco_hydro_3_C"/>
</dbReference>
<dbReference type="EC" id="3.2.1.21" evidence="4"/>
<evidence type="ECO:0000256" key="1">
    <source>
        <dbReference type="ARBA" id="ARBA00000448"/>
    </source>
</evidence>
<keyword evidence="5" id="KW-0378">Hydrolase</keyword>
<organism evidence="12 13">
    <name type="scientific">Pestalotiopsis fici (strain W106-1 / CGMCC3.15140)</name>
    <dbReference type="NCBI Taxonomy" id="1229662"/>
    <lineage>
        <taxon>Eukaryota</taxon>
        <taxon>Fungi</taxon>
        <taxon>Dikarya</taxon>
        <taxon>Ascomycota</taxon>
        <taxon>Pezizomycotina</taxon>
        <taxon>Sordariomycetes</taxon>
        <taxon>Xylariomycetidae</taxon>
        <taxon>Amphisphaeriales</taxon>
        <taxon>Sporocadaceae</taxon>
        <taxon>Pestalotiopsis</taxon>
    </lineage>
</organism>
<keyword evidence="6" id="KW-0325">Glycoprotein</keyword>
<dbReference type="InterPro" id="IPR036881">
    <property type="entry name" value="Glyco_hydro_3_C_sf"/>
</dbReference>
<dbReference type="Pfam" id="PF00933">
    <property type="entry name" value="Glyco_hydro_3"/>
    <property type="match status" value="1"/>
</dbReference>
<dbReference type="HOGENOM" id="CLU_004542_5_1_1"/>
<dbReference type="GeneID" id="19275993"/>
<dbReference type="Proteomes" id="UP000030651">
    <property type="component" value="Unassembled WGS sequence"/>
</dbReference>
<accession>W3WW73</accession>
<evidence type="ECO:0000259" key="11">
    <source>
        <dbReference type="SMART" id="SM01217"/>
    </source>
</evidence>
<evidence type="ECO:0000256" key="9">
    <source>
        <dbReference type="ARBA" id="ARBA00023326"/>
    </source>
</evidence>
<sequence length="769" mass="82234">MRGLVMKALYFALATSLAIADSTLDGSKCNLTVPSDAVYLTASATTDERVNDLLDYMCWSEKIAQLTGIGGLLGSNVTYNTTLYDQLSSIHQGSISPGSYLNYASDAVPVIKDVIEEFTNNSRLHIPYVNIADSVNGVTLLGTTFFPATISMSMSWNLDLFKQAVTAIRDEMVACGINWVLSPDLDPARDPRHGRVGETYGEDAFLNGEYGITYVETMQESDENSFMKIATTVKHFLYPTSVGGINSGSIDTGINNIFNVLAYPYIRVFRKTTPASLMPSYASIDRVPSHANKGLLQDILRDTLGFKGVILSDADGVSGIYNQHKIGQDVYDAGARALEAGVQSVLAIQFPTGFEEVINTPSLAPQVNEAVTNLLRLKFTLGLFDKSFPDQAQLNSTLRSDEHLAIAQNMSRESIVLLKNDGLLPLPSTTSNVAVIGPLGDKIIPGTYAAWTNADNHNKTFVDALKGWLGEDQVNFVPGVQVLSSENADIASAVTAATAAEIVILTLGAATVGWDDPLLSQKTDGEGATHGSLTFPGLQEDLLAQVLAVGKPTILVISGGQAFELSGTAQGASAIVHSFLAGEYTGQAVVDILRGLVNPSGKLTISFPNASPVNPIYYDLLPSDWSSTAMNWPQLTLPALYPFGFGLSYTNFSISSPSADQDEYSQDGTITVSFSIENTGAFAGKQVVQVYFGQSSGASIELPSKRLVGFTKVDLQPGEQRTASIAIPVIELGYFVNGQFTLDKTIYTLYVATSSASSDFVSALNVTLV</sequence>
<evidence type="ECO:0000256" key="6">
    <source>
        <dbReference type="ARBA" id="ARBA00023180"/>
    </source>
</evidence>
<evidence type="ECO:0000256" key="7">
    <source>
        <dbReference type="ARBA" id="ARBA00023277"/>
    </source>
</evidence>
<proteinExistence type="inferred from homology"/>
<gene>
    <name evidence="12" type="ORF">PFICI_10980</name>
</gene>
<dbReference type="Gene3D" id="3.20.20.300">
    <property type="entry name" value="Glycoside hydrolase, family 3, N-terminal domain"/>
    <property type="match status" value="1"/>
</dbReference>
<dbReference type="GO" id="GO:0000272">
    <property type="term" value="P:polysaccharide catabolic process"/>
    <property type="evidence" value="ECO:0007669"/>
    <property type="project" value="UniProtKB-KW"/>
</dbReference>
<evidence type="ECO:0000313" key="12">
    <source>
        <dbReference type="EMBL" id="ETS77106.1"/>
    </source>
</evidence>
<dbReference type="OMA" id="YEECPID"/>
<dbReference type="KEGG" id="pfy:PFICI_10980"/>
<keyword evidence="8" id="KW-0326">Glycosidase</keyword>
<evidence type="ECO:0000256" key="5">
    <source>
        <dbReference type="ARBA" id="ARBA00022801"/>
    </source>
</evidence>
<comment type="similarity">
    <text evidence="3">Belongs to the glycosyl hydrolase 3 family.</text>
</comment>
<keyword evidence="13" id="KW-1185">Reference proteome</keyword>
<dbReference type="PRINTS" id="PR00133">
    <property type="entry name" value="GLHYDRLASE3"/>
</dbReference>
<dbReference type="Gene3D" id="2.60.40.10">
    <property type="entry name" value="Immunoglobulins"/>
    <property type="match status" value="1"/>
</dbReference>
<dbReference type="InterPro" id="IPR050288">
    <property type="entry name" value="Cellulose_deg_GH3"/>
</dbReference>
<keyword evidence="10" id="KW-0732">Signal</keyword>
<dbReference type="OrthoDB" id="2123594at2759"/>
<evidence type="ECO:0000256" key="2">
    <source>
        <dbReference type="ARBA" id="ARBA00004987"/>
    </source>
</evidence>
<comment type="pathway">
    <text evidence="2">Glycan metabolism; cellulose degradation.</text>
</comment>
<evidence type="ECO:0000256" key="3">
    <source>
        <dbReference type="ARBA" id="ARBA00005336"/>
    </source>
</evidence>
<evidence type="ECO:0000256" key="10">
    <source>
        <dbReference type="SAM" id="SignalP"/>
    </source>
</evidence>
<dbReference type="RefSeq" id="XP_007837752.1">
    <property type="nucleotide sequence ID" value="XM_007839561.1"/>
</dbReference>
<comment type="catalytic activity">
    <reaction evidence="1">
        <text>Hydrolysis of terminal, non-reducing beta-D-glucosyl residues with release of beta-D-glucose.</text>
        <dbReference type="EC" id="3.2.1.21"/>
    </reaction>
</comment>
<dbReference type="Pfam" id="PF14310">
    <property type="entry name" value="Fn3-like"/>
    <property type="match status" value="1"/>
</dbReference>
<feature type="domain" description="Fibronectin type III-like" evidence="11">
    <location>
        <begin position="686"/>
        <end position="755"/>
    </location>
</feature>
<feature type="signal peptide" evidence="10">
    <location>
        <begin position="1"/>
        <end position="20"/>
    </location>
</feature>
<dbReference type="InterPro" id="IPR017853">
    <property type="entry name" value="GH"/>
</dbReference>
<dbReference type="STRING" id="1229662.W3WW73"/>
<dbReference type="InterPro" id="IPR013783">
    <property type="entry name" value="Ig-like_fold"/>
</dbReference>
<reference evidence="13" key="1">
    <citation type="journal article" date="2015" name="BMC Genomics">
        <title>Genomic and transcriptomic analysis of the endophytic fungus Pestalotiopsis fici reveals its lifestyle and high potential for synthesis of natural products.</title>
        <authorList>
            <person name="Wang X."/>
            <person name="Zhang X."/>
            <person name="Liu L."/>
            <person name="Xiang M."/>
            <person name="Wang W."/>
            <person name="Sun X."/>
            <person name="Che Y."/>
            <person name="Guo L."/>
            <person name="Liu G."/>
            <person name="Guo L."/>
            <person name="Wang C."/>
            <person name="Yin W.B."/>
            <person name="Stadler M."/>
            <person name="Zhang X."/>
            <person name="Liu X."/>
        </authorList>
    </citation>
    <scope>NUCLEOTIDE SEQUENCE [LARGE SCALE GENOMIC DNA]</scope>
    <source>
        <strain evidence="13">W106-1 / CGMCC3.15140</strain>
    </source>
</reference>
<dbReference type="EMBL" id="KI912116">
    <property type="protein sequence ID" value="ETS77106.1"/>
    <property type="molecule type" value="Genomic_DNA"/>
</dbReference>
<dbReference type="GO" id="GO:0008422">
    <property type="term" value="F:beta-glucosidase activity"/>
    <property type="evidence" value="ECO:0007669"/>
    <property type="project" value="UniProtKB-EC"/>
</dbReference>
<feature type="chain" id="PRO_5004835133" description="beta-glucosidase" evidence="10">
    <location>
        <begin position="21"/>
        <end position="769"/>
    </location>
</feature>
<dbReference type="AlphaFoldDB" id="W3WW73"/>
<keyword evidence="9" id="KW-0624">Polysaccharide degradation</keyword>
<dbReference type="SMART" id="SM01217">
    <property type="entry name" value="Fn3_like"/>
    <property type="match status" value="1"/>
</dbReference>
<dbReference type="SUPFAM" id="SSF51445">
    <property type="entry name" value="(Trans)glycosidases"/>
    <property type="match status" value="1"/>
</dbReference>
<dbReference type="Gene3D" id="3.40.50.1700">
    <property type="entry name" value="Glycoside hydrolase family 3 C-terminal domain"/>
    <property type="match status" value="1"/>
</dbReference>
<dbReference type="InParanoid" id="W3WW73"/>
<dbReference type="InterPro" id="IPR036962">
    <property type="entry name" value="Glyco_hydro_3_N_sf"/>
</dbReference>
<evidence type="ECO:0000256" key="4">
    <source>
        <dbReference type="ARBA" id="ARBA00012744"/>
    </source>
</evidence>
<name>W3WW73_PESFW</name>
<dbReference type="InterPro" id="IPR001764">
    <property type="entry name" value="Glyco_hydro_3_N"/>
</dbReference>
<evidence type="ECO:0000256" key="8">
    <source>
        <dbReference type="ARBA" id="ARBA00023295"/>
    </source>
</evidence>
<evidence type="ECO:0000313" key="13">
    <source>
        <dbReference type="Proteomes" id="UP000030651"/>
    </source>
</evidence>
<dbReference type="SUPFAM" id="SSF52279">
    <property type="entry name" value="Beta-D-glucan exohydrolase, C-terminal domain"/>
    <property type="match status" value="1"/>
</dbReference>
<dbReference type="eggNOG" id="ENOG502QQ55">
    <property type="taxonomic scope" value="Eukaryota"/>
</dbReference>
<dbReference type="Pfam" id="PF01915">
    <property type="entry name" value="Glyco_hydro_3_C"/>
    <property type="match status" value="1"/>
</dbReference>
<dbReference type="PANTHER" id="PTHR42715:SF10">
    <property type="entry name" value="BETA-GLUCOSIDASE"/>
    <property type="match status" value="1"/>
</dbReference>
<keyword evidence="7" id="KW-0119">Carbohydrate metabolism</keyword>
<protein>
    <recommendedName>
        <fullName evidence="4">beta-glucosidase</fullName>
        <ecNumber evidence="4">3.2.1.21</ecNumber>
    </recommendedName>
</protein>
<dbReference type="PANTHER" id="PTHR42715">
    <property type="entry name" value="BETA-GLUCOSIDASE"/>
    <property type="match status" value="1"/>
</dbReference>